<dbReference type="NCBIfam" id="NF033842">
    <property type="entry name" value="small_MgtS"/>
    <property type="match status" value="1"/>
</dbReference>
<sequence length="31" mass="3604">MMGNMMFFMGFLFFISSMGLIAAYLSTKWDD</sequence>
<protein>
    <submittedName>
        <fullName evidence="1">Protein MgtS</fullName>
    </submittedName>
</protein>
<reference evidence="2" key="1">
    <citation type="submission" date="2020-03" db="EMBL/GenBank/DDBJ databases">
        <title>Genome sequences of seven Enterobacteriaceae strains isolated from Canadian wastewater treatment facilities.</title>
        <authorList>
            <person name="Huang H."/>
            <person name="Chmara J.T."/>
            <person name="Duceppe M.-O."/>
        </authorList>
    </citation>
    <scope>NUCLEOTIDE SEQUENCE [LARGE SCALE GENOMIC DNA]</scope>
    <source>
        <strain evidence="2">Biosolid 3</strain>
    </source>
</reference>
<evidence type="ECO:0000313" key="1">
    <source>
        <dbReference type="EMBL" id="QKJ61283.1"/>
    </source>
</evidence>
<dbReference type="AlphaFoldDB" id="A0AAE7EML3"/>
<gene>
    <name evidence="1" type="primary">mgtS</name>
    <name evidence="1" type="ORF">G9399_00960</name>
</gene>
<evidence type="ECO:0000313" key="2">
    <source>
        <dbReference type="Proteomes" id="UP000503464"/>
    </source>
</evidence>
<dbReference type="InterPro" id="IPR047998">
    <property type="entry name" value="MgtS"/>
</dbReference>
<dbReference type="Proteomes" id="UP000503464">
    <property type="component" value="Chromosome"/>
</dbReference>
<name>A0AAE7EML3_SERFO</name>
<proteinExistence type="predicted"/>
<organism evidence="1 2">
    <name type="scientific">Serratia fonticola</name>
    <dbReference type="NCBI Taxonomy" id="47917"/>
    <lineage>
        <taxon>Bacteria</taxon>
        <taxon>Pseudomonadati</taxon>
        <taxon>Pseudomonadota</taxon>
        <taxon>Gammaproteobacteria</taxon>
        <taxon>Enterobacterales</taxon>
        <taxon>Yersiniaceae</taxon>
        <taxon>Serratia</taxon>
    </lineage>
</organism>
<accession>A0AAE7EML3</accession>
<dbReference type="EMBL" id="CP054160">
    <property type="protein sequence ID" value="QKJ61283.1"/>
    <property type="molecule type" value="Genomic_DNA"/>
</dbReference>
<dbReference type="Pfam" id="PF22865">
    <property type="entry name" value="MgtS-like"/>
    <property type="match status" value="1"/>
</dbReference>